<organism evidence="5 6">
    <name type="scientific">Rhodoferax ferrireducens</name>
    <dbReference type="NCBI Taxonomy" id="192843"/>
    <lineage>
        <taxon>Bacteria</taxon>
        <taxon>Pseudomonadati</taxon>
        <taxon>Pseudomonadota</taxon>
        <taxon>Betaproteobacteria</taxon>
        <taxon>Burkholderiales</taxon>
        <taxon>Comamonadaceae</taxon>
        <taxon>Rhodoferax</taxon>
    </lineage>
</organism>
<dbReference type="PANTHER" id="PTHR30146:SF152">
    <property type="entry name" value="TRANSCRIPTIONAL REGULATORY PROTEIN"/>
    <property type="match status" value="1"/>
</dbReference>
<sequence>MTPSPSSTRPTMADVARAAGVSPSTVDRVLNARVPVRSDTASRIHEAAQALGYHPVGVIRARLQDERPRRTLGFLLQQRSSAFYGGLADALGAATQASPDMQGRAVVEFLADMAPQAVCTQLEQLAKSCDALALVAADHPRISETIARLRAQGKPVFALVSNLDAAAHAGYAGLDNRRVGRTAAWFITRQARQAGPIGIFVGSHRYQCQELCEMSFRSYVREHAPDFELLEPVVTLESDHYAQEAARDLLQRHPDLVGVYVGGGGIDGVLQALRDHVDSQPTMPLVAVAHDLTPTTREALVNGYLQAVLSHPLPQLAERLVSAMAQALEEPLRATQQIIVPFEIHTPESV</sequence>
<dbReference type="CDD" id="cd06307">
    <property type="entry name" value="PBP1_sugar_binding"/>
    <property type="match status" value="1"/>
</dbReference>
<dbReference type="Pfam" id="PF13407">
    <property type="entry name" value="Peripla_BP_4"/>
    <property type="match status" value="1"/>
</dbReference>
<dbReference type="PANTHER" id="PTHR30146">
    <property type="entry name" value="LACI-RELATED TRANSCRIPTIONAL REPRESSOR"/>
    <property type="match status" value="1"/>
</dbReference>
<evidence type="ECO:0000259" key="4">
    <source>
        <dbReference type="PROSITE" id="PS50932"/>
    </source>
</evidence>
<dbReference type="PROSITE" id="PS00356">
    <property type="entry name" value="HTH_LACI_1"/>
    <property type="match status" value="1"/>
</dbReference>
<keyword evidence="3" id="KW-0804">Transcription</keyword>
<keyword evidence="1" id="KW-0805">Transcription regulation</keyword>
<gene>
    <name evidence="5" type="ORF">J2X19_002224</name>
</gene>
<dbReference type="SUPFAM" id="SSF53822">
    <property type="entry name" value="Periplasmic binding protein-like I"/>
    <property type="match status" value="1"/>
</dbReference>
<reference evidence="5 6" key="1">
    <citation type="submission" date="2023-07" db="EMBL/GenBank/DDBJ databases">
        <title>Sorghum-associated microbial communities from plants grown in Nebraska, USA.</title>
        <authorList>
            <person name="Schachtman D."/>
        </authorList>
    </citation>
    <scope>NUCLEOTIDE SEQUENCE [LARGE SCALE GENOMIC DNA]</scope>
    <source>
        <strain evidence="5 6">BE313</strain>
    </source>
</reference>
<keyword evidence="6" id="KW-1185">Reference proteome</keyword>
<dbReference type="RefSeq" id="WP_310373186.1">
    <property type="nucleotide sequence ID" value="NZ_JAVDXT010000002.1"/>
</dbReference>
<feature type="domain" description="HTH lacI-type" evidence="4">
    <location>
        <begin position="10"/>
        <end position="64"/>
    </location>
</feature>
<dbReference type="InterPro" id="IPR028082">
    <property type="entry name" value="Peripla_BP_I"/>
</dbReference>
<dbReference type="InterPro" id="IPR025997">
    <property type="entry name" value="SBP_2_dom"/>
</dbReference>
<dbReference type="Proteomes" id="UP001180487">
    <property type="component" value="Unassembled WGS sequence"/>
</dbReference>
<evidence type="ECO:0000313" key="6">
    <source>
        <dbReference type="Proteomes" id="UP001180487"/>
    </source>
</evidence>
<dbReference type="EMBL" id="JAVDXT010000002">
    <property type="protein sequence ID" value="MDR7377545.1"/>
    <property type="molecule type" value="Genomic_DNA"/>
</dbReference>
<evidence type="ECO:0000256" key="1">
    <source>
        <dbReference type="ARBA" id="ARBA00023015"/>
    </source>
</evidence>
<comment type="caution">
    <text evidence="5">The sequence shown here is derived from an EMBL/GenBank/DDBJ whole genome shotgun (WGS) entry which is preliminary data.</text>
</comment>
<dbReference type="SMART" id="SM00354">
    <property type="entry name" value="HTH_LACI"/>
    <property type="match status" value="1"/>
</dbReference>
<evidence type="ECO:0000256" key="3">
    <source>
        <dbReference type="ARBA" id="ARBA00023163"/>
    </source>
</evidence>
<dbReference type="InterPro" id="IPR010982">
    <property type="entry name" value="Lambda_DNA-bd_dom_sf"/>
</dbReference>
<proteinExistence type="predicted"/>
<name>A0ABU2C890_9BURK</name>
<dbReference type="Gene3D" id="3.40.50.2300">
    <property type="match status" value="2"/>
</dbReference>
<dbReference type="PROSITE" id="PS50932">
    <property type="entry name" value="HTH_LACI_2"/>
    <property type="match status" value="1"/>
</dbReference>
<dbReference type="SUPFAM" id="SSF47413">
    <property type="entry name" value="lambda repressor-like DNA-binding domains"/>
    <property type="match status" value="1"/>
</dbReference>
<dbReference type="CDD" id="cd01392">
    <property type="entry name" value="HTH_LacI"/>
    <property type="match status" value="1"/>
</dbReference>
<evidence type="ECO:0000256" key="2">
    <source>
        <dbReference type="ARBA" id="ARBA00023125"/>
    </source>
</evidence>
<evidence type="ECO:0000313" key="5">
    <source>
        <dbReference type="EMBL" id="MDR7377545.1"/>
    </source>
</evidence>
<accession>A0ABU2C890</accession>
<dbReference type="Gene3D" id="1.10.260.40">
    <property type="entry name" value="lambda repressor-like DNA-binding domains"/>
    <property type="match status" value="1"/>
</dbReference>
<keyword evidence="2" id="KW-0238">DNA-binding</keyword>
<protein>
    <submittedName>
        <fullName evidence="5">LacI family transcriptional regulator</fullName>
    </submittedName>
</protein>
<dbReference type="InterPro" id="IPR000843">
    <property type="entry name" value="HTH_LacI"/>
</dbReference>
<dbReference type="PRINTS" id="PR00036">
    <property type="entry name" value="HTHLACI"/>
</dbReference>
<dbReference type="Pfam" id="PF00356">
    <property type="entry name" value="LacI"/>
    <property type="match status" value="1"/>
</dbReference>